<reference evidence="3" key="1">
    <citation type="submission" date="2018-05" db="EMBL/GenBank/DDBJ databases">
        <authorList>
            <person name="Lanie J.A."/>
            <person name="Ng W.-L."/>
            <person name="Kazmierczak K.M."/>
            <person name="Andrzejewski T.M."/>
            <person name="Davidsen T.M."/>
            <person name="Wayne K.J."/>
            <person name="Tettelin H."/>
            <person name="Glass J.I."/>
            <person name="Rusch D."/>
            <person name="Podicherti R."/>
            <person name="Tsui H.-C.T."/>
            <person name="Winkler M.E."/>
        </authorList>
    </citation>
    <scope>NUCLEOTIDE SEQUENCE</scope>
</reference>
<dbReference type="EMBL" id="UINC01002141">
    <property type="protein sequence ID" value="SUZ93382.1"/>
    <property type="molecule type" value="Genomic_DNA"/>
</dbReference>
<feature type="domain" description="SfsA N-terminal OB" evidence="2">
    <location>
        <begin position="13"/>
        <end position="74"/>
    </location>
</feature>
<evidence type="ECO:0008006" key="4">
    <source>
        <dbReference type="Google" id="ProtNLM"/>
    </source>
</evidence>
<feature type="domain" description="Sugar fermentation stimulation protein C-terminal" evidence="1">
    <location>
        <begin position="82"/>
        <end position="221"/>
    </location>
</feature>
<dbReference type="CDD" id="cd22359">
    <property type="entry name" value="SfsA-like_bacterial"/>
    <property type="match status" value="1"/>
</dbReference>
<evidence type="ECO:0000259" key="2">
    <source>
        <dbReference type="Pfam" id="PF17746"/>
    </source>
</evidence>
<dbReference type="InterPro" id="IPR040452">
    <property type="entry name" value="SfsA_C"/>
</dbReference>
<dbReference type="HAMAP" id="MF_00095">
    <property type="entry name" value="SfsA"/>
    <property type="match status" value="1"/>
</dbReference>
<dbReference type="InterPro" id="IPR041465">
    <property type="entry name" value="SfsA_N"/>
</dbReference>
<proteinExistence type="inferred from homology"/>
<dbReference type="Gene3D" id="2.40.50.580">
    <property type="match status" value="1"/>
</dbReference>
<accession>A0A381RNE3</accession>
<dbReference type="PANTHER" id="PTHR30545:SF2">
    <property type="entry name" value="SUGAR FERMENTATION STIMULATION PROTEIN A"/>
    <property type="match status" value="1"/>
</dbReference>
<dbReference type="PANTHER" id="PTHR30545">
    <property type="entry name" value="SUGAR FERMENTATION STIMULATION PROTEIN A"/>
    <property type="match status" value="1"/>
</dbReference>
<dbReference type="Pfam" id="PF03749">
    <property type="entry name" value="SfsA"/>
    <property type="match status" value="1"/>
</dbReference>
<protein>
    <recommendedName>
        <fullName evidence="4">Sugar fermentation stimulation protein C-terminal domain-containing protein</fullName>
    </recommendedName>
</protein>
<dbReference type="AlphaFoldDB" id="A0A381RNE3"/>
<gene>
    <name evidence="3" type="ORF">METZ01_LOCUS46236</name>
</gene>
<organism evidence="3">
    <name type="scientific">marine metagenome</name>
    <dbReference type="NCBI Taxonomy" id="408172"/>
    <lineage>
        <taxon>unclassified sequences</taxon>
        <taxon>metagenomes</taxon>
        <taxon>ecological metagenomes</taxon>
    </lineage>
</organism>
<sequence length="236" mass="27625">MDFENELIPGVLIKRYKRFFVDIKLKNKIITAHCPNPGSMLKLLRKGNAVWITESKNKNRKLKYTLQIIKVDENKYCVNTHLTNKIIHEALEKKLIKGLTQFNLIKPEQKFGINTRFDFLLTDTNINKKAFLEVKSVTLSRKKGHAEFPDAITDRGKKHLENLIKAQEEGFESYMIYLIQIENCKSFGIASDIDQEYFRTFKEASEKNVKMFCYDCKFSSKGIEINNEIKILFNDR</sequence>
<dbReference type="Pfam" id="PF17746">
    <property type="entry name" value="SfsA_N"/>
    <property type="match status" value="1"/>
</dbReference>
<dbReference type="GO" id="GO:0003677">
    <property type="term" value="F:DNA binding"/>
    <property type="evidence" value="ECO:0007669"/>
    <property type="project" value="InterPro"/>
</dbReference>
<evidence type="ECO:0000313" key="3">
    <source>
        <dbReference type="EMBL" id="SUZ93382.1"/>
    </source>
</evidence>
<dbReference type="InterPro" id="IPR005224">
    <property type="entry name" value="SfsA"/>
</dbReference>
<dbReference type="NCBIfam" id="TIGR00230">
    <property type="entry name" value="sfsA"/>
    <property type="match status" value="1"/>
</dbReference>
<name>A0A381RNE3_9ZZZZ</name>
<evidence type="ECO:0000259" key="1">
    <source>
        <dbReference type="Pfam" id="PF03749"/>
    </source>
</evidence>
<dbReference type="Gene3D" id="3.40.1350.60">
    <property type="match status" value="1"/>
</dbReference>